<dbReference type="Pfam" id="PF00082">
    <property type="entry name" value="Peptidase_S8"/>
    <property type="match status" value="1"/>
</dbReference>
<dbReference type="EMBL" id="CP108021">
    <property type="protein sequence ID" value="WUM21055.1"/>
    <property type="molecule type" value="Genomic_DNA"/>
</dbReference>
<organism evidence="10 11">
    <name type="scientific">Williamsia herbipolensis</name>
    <dbReference type="NCBI Taxonomy" id="1603258"/>
    <lineage>
        <taxon>Bacteria</taxon>
        <taxon>Bacillati</taxon>
        <taxon>Actinomycetota</taxon>
        <taxon>Actinomycetes</taxon>
        <taxon>Mycobacteriales</taxon>
        <taxon>Nocardiaceae</taxon>
        <taxon>Williamsia</taxon>
    </lineage>
</organism>
<keyword evidence="4" id="KW-0378">Hydrolase</keyword>
<keyword evidence="2" id="KW-0645">Protease</keyword>
<sequence>MASRRLIPVTAATVVAVALGSGVAWAAPPGDAPVAPVDNGRAQVSPRVARSAKVGGAPTQERRTVTVALASRDPQGLADFDTSVSDPASAQFRKFLSPREFADRFGPSPTQVSTVSNYLTSHGLQVGSLTPGTQTITASGTVGQLGDTFGTSLSQYRDPTNGAKFIGADSSAKASPAAASIITDVSGLTDNPLPVTPPPTTQITQTPKVLPNAATDKGTGPKGGFTAKELASAYATSSIGGNGGAGQTIALVEFSGYHPANYQAYDAQYGITAPAVQTVNVDGGPAGDLSGQGEVDLDIEVLHAIAPKATILDYQAPNTDSADVDLYGRIVSDNRASIVSISWGASEQREGASGIRALSNIIAQGVAQGQTFVDAAGDHGASDQWDPSSRDTTITVDYPASDPNVTSVGGTRLYINSTTGAWANDKVWNDYATGTDTSFRGAGGGGVSTYFARPSWQTGTGVDTGAKRQVPDISAVAAEYQFSVRTELIDQNGNDNGGGWSASAGTSGAAPLNAGLFALAAAKARGVRFGNINPTLYKVATATPTAFHDITTGTNSITGNAQVYATTAGYDKTTGLGTPSNPAYATAIISP</sequence>
<feature type="domain" description="Peptidase S53" evidence="9">
    <location>
        <begin position="224"/>
        <end position="591"/>
    </location>
</feature>
<keyword evidence="8" id="KW-0732">Signal</keyword>
<gene>
    <name evidence="10" type="ORF">OG579_04385</name>
</gene>
<dbReference type="PROSITE" id="PS00138">
    <property type="entry name" value="SUBTILASE_SER"/>
    <property type="match status" value="1"/>
</dbReference>
<evidence type="ECO:0000256" key="4">
    <source>
        <dbReference type="ARBA" id="ARBA00022801"/>
    </source>
</evidence>
<dbReference type="PANTHER" id="PTHR14218:SF15">
    <property type="entry name" value="TRIPEPTIDYL-PEPTIDASE 1"/>
    <property type="match status" value="1"/>
</dbReference>
<keyword evidence="5" id="KW-0720">Serine protease</keyword>
<keyword evidence="3" id="KW-0479">Metal-binding</keyword>
<dbReference type="GO" id="GO:0004252">
    <property type="term" value="F:serine-type endopeptidase activity"/>
    <property type="evidence" value="ECO:0007669"/>
    <property type="project" value="InterPro"/>
</dbReference>
<dbReference type="KEGG" id="whr:OG579_04385"/>
<accession>A0AAU4K4R9</accession>
<keyword evidence="6" id="KW-0106">Calcium</keyword>
<evidence type="ECO:0000259" key="9">
    <source>
        <dbReference type="PROSITE" id="PS51695"/>
    </source>
</evidence>
<dbReference type="GO" id="GO:0006508">
    <property type="term" value="P:proteolysis"/>
    <property type="evidence" value="ECO:0007669"/>
    <property type="project" value="UniProtKB-KW"/>
</dbReference>
<dbReference type="Gene3D" id="3.40.50.200">
    <property type="entry name" value="Peptidase S8/S53 domain"/>
    <property type="match status" value="1"/>
</dbReference>
<dbReference type="SUPFAM" id="SSF54897">
    <property type="entry name" value="Protease propeptides/inhibitors"/>
    <property type="match status" value="1"/>
</dbReference>
<evidence type="ECO:0000313" key="10">
    <source>
        <dbReference type="EMBL" id="WUM21055.1"/>
    </source>
</evidence>
<name>A0AAU4K4R9_9NOCA</name>
<evidence type="ECO:0000256" key="1">
    <source>
        <dbReference type="ARBA" id="ARBA00001913"/>
    </source>
</evidence>
<keyword evidence="11" id="KW-1185">Reference proteome</keyword>
<dbReference type="GO" id="GO:0046872">
    <property type="term" value="F:metal ion binding"/>
    <property type="evidence" value="ECO:0007669"/>
    <property type="project" value="UniProtKB-KW"/>
</dbReference>
<protein>
    <submittedName>
        <fullName evidence="10">S53 family serine peptidase</fullName>
    </submittedName>
</protein>
<evidence type="ECO:0000256" key="3">
    <source>
        <dbReference type="ARBA" id="ARBA00022723"/>
    </source>
</evidence>
<dbReference type="RefSeq" id="WP_328858230.1">
    <property type="nucleotide sequence ID" value="NZ_CP108021.1"/>
</dbReference>
<dbReference type="PANTHER" id="PTHR14218">
    <property type="entry name" value="PROTEASE S8 TRIPEPTIDYL PEPTIDASE I CLN2"/>
    <property type="match status" value="1"/>
</dbReference>
<dbReference type="InterPro" id="IPR050819">
    <property type="entry name" value="Tripeptidyl-peptidase_I"/>
</dbReference>
<feature type="chain" id="PRO_5043503360" evidence="8">
    <location>
        <begin position="27"/>
        <end position="591"/>
    </location>
</feature>
<dbReference type="GO" id="GO:0008240">
    <property type="term" value="F:tripeptidyl-peptidase activity"/>
    <property type="evidence" value="ECO:0007669"/>
    <property type="project" value="TreeGrafter"/>
</dbReference>
<evidence type="ECO:0000256" key="8">
    <source>
        <dbReference type="SAM" id="SignalP"/>
    </source>
</evidence>
<comment type="cofactor">
    <cofactor evidence="1">
        <name>Ca(2+)</name>
        <dbReference type="ChEBI" id="CHEBI:29108"/>
    </cofactor>
</comment>
<evidence type="ECO:0000256" key="5">
    <source>
        <dbReference type="ARBA" id="ARBA00022825"/>
    </source>
</evidence>
<keyword evidence="7" id="KW-0865">Zymogen</keyword>
<dbReference type="InterPro" id="IPR036852">
    <property type="entry name" value="Peptidase_S8/S53_dom_sf"/>
</dbReference>
<dbReference type="SMART" id="SM00944">
    <property type="entry name" value="Pro-kuma_activ"/>
    <property type="match status" value="1"/>
</dbReference>
<evidence type="ECO:0000256" key="7">
    <source>
        <dbReference type="ARBA" id="ARBA00023145"/>
    </source>
</evidence>
<dbReference type="Proteomes" id="UP001432128">
    <property type="component" value="Chromosome"/>
</dbReference>
<dbReference type="InterPro" id="IPR023828">
    <property type="entry name" value="Peptidase_S8_Ser-AS"/>
</dbReference>
<evidence type="ECO:0000256" key="2">
    <source>
        <dbReference type="ARBA" id="ARBA00022670"/>
    </source>
</evidence>
<dbReference type="SUPFAM" id="SSF52743">
    <property type="entry name" value="Subtilisin-like"/>
    <property type="match status" value="1"/>
</dbReference>
<dbReference type="InterPro" id="IPR030400">
    <property type="entry name" value="Sedolisin_dom"/>
</dbReference>
<evidence type="ECO:0000256" key="6">
    <source>
        <dbReference type="ARBA" id="ARBA00022837"/>
    </source>
</evidence>
<dbReference type="PROSITE" id="PS51695">
    <property type="entry name" value="SEDOLISIN"/>
    <property type="match status" value="1"/>
</dbReference>
<dbReference type="CDD" id="cd11377">
    <property type="entry name" value="Pro-peptidase_S53"/>
    <property type="match status" value="1"/>
</dbReference>
<dbReference type="InterPro" id="IPR015366">
    <property type="entry name" value="S53_propep"/>
</dbReference>
<dbReference type="Pfam" id="PF09286">
    <property type="entry name" value="Pro-kuma_activ"/>
    <property type="match status" value="1"/>
</dbReference>
<dbReference type="InterPro" id="IPR000209">
    <property type="entry name" value="Peptidase_S8/S53_dom"/>
</dbReference>
<feature type="signal peptide" evidence="8">
    <location>
        <begin position="1"/>
        <end position="26"/>
    </location>
</feature>
<reference evidence="10 11" key="1">
    <citation type="submission" date="2022-10" db="EMBL/GenBank/DDBJ databases">
        <title>The complete genomes of actinobacterial strains from the NBC collection.</title>
        <authorList>
            <person name="Joergensen T.S."/>
            <person name="Alvarez Arevalo M."/>
            <person name="Sterndorff E.B."/>
            <person name="Faurdal D."/>
            <person name="Vuksanovic O."/>
            <person name="Mourched A.-S."/>
            <person name="Charusanti P."/>
            <person name="Shaw S."/>
            <person name="Blin K."/>
            <person name="Weber T."/>
        </authorList>
    </citation>
    <scope>NUCLEOTIDE SEQUENCE [LARGE SCALE GENOMIC DNA]</scope>
    <source>
        <strain evidence="10 11">NBC_00319</strain>
    </source>
</reference>
<dbReference type="CDD" id="cd04056">
    <property type="entry name" value="Peptidases_S53"/>
    <property type="match status" value="1"/>
</dbReference>
<proteinExistence type="predicted"/>
<evidence type="ECO:0000313" key="11">
    <source>
        <dbReference type="Proteomes" id="UP001432128"/>
    </source>
</evidence>
<dbReference type="AlphaFoldDB" id="A0AAU4K4R9"/>